<gene>
    <name evidence="9" type="ORF">MGR_3153</name>
</gene>
<dbReference type="AlphaFoldDB" id="A4U1P3"/>
<dbReference type="PANTHER" id="PTHR30329:SF21">
    <property type="entry name" value="LIPOPROTEIN YIAD-RELATED"/>
    <property type="match status" value="1"/>
</dbReference>
<dbReference type="EMBL" id="CU459003">
    <property type="protein sequence ID" value="CAM76800.1"/>
    <property type="molecule type" value="Genomic_DNA"/>
</dbReference>
<comment type="subcellular location">
    <subcellularLocation>
        <location evidence="1">Cell membrane</location>
        <topology evidence="1">Single-pass membrane protein</topology>
    </subcellularLocation>
</comment>
<evidence type="ECO:0000256" key="4">
    <source>
        <dbReference type="ARBA" id="ARBA00022692"/>
    </source>
</evidence>
<evidence type="ECO:0000313" key="9">
    <source>
        <dbReference type="EMBL" id="CAM76800.1"/>
    </source>
</evidence>
<reference evidence="9" key="1">
    <citation type="journal article" date="2007" name="J. Bacteriol.">
        <title>Comparative genome analysis of four magnetotactic bacteria reveals a complex set of group-specific genes implicated in magnetosome biomineralization and function.</title>
        <authorList>
            <person name="Richter M."/>
            <person name="Kube M."/>
            <person name="Bazylinski D.A."/>
            <person name="Lombardot T."/>
            <person name="Gloeckner F.O."/>
            <person name="Reinhardt R."/>
            <person name="Schueler D."/>
        </authorList>
    </citation>
    <scope>NUCLEOTIDE SEQUENCE</scope>
    <source>
        <strain evidence="9">MSR-1</strain>
    </source>
</reference>
<dbReference type="InterPro" id="IPR050330">
    <property type="entry name" value="Bact_OuterMem_StrucFunc"/>
</dbReference>
<organism evidence="9">
    <name type="scientific">Magnetospirillum gryphiswaldense</name>
    <dbReference type="NCBI Taxonomy" id="55518"/>
    <lineage>
        <taxon>Bacteria</taxon>
        <taxon>Pseudomonadati</taxon>
        <taxon>Pseudomonadota</taxon>
        <taxon>Alphaproteobacteria</taxon>
        <taxon>Rhodospirillales</taxon>
        <taxon>Rhodospirillaceae</taxon>
        <taxon>Magnetospirillum</taxon>
    </lineage>
</organism>
<dbReference type="PROSITE" id="PS51123">
    <property type="entry name" value="OMPA_2"/>
    <property type="match status" value="1"/>
</dbReference>
<feature type="domain" description="OmpA-like" evidence="8">
    <location>
        <begin position="92"/>
        <end position="220"/>
    </location>
</feature>
<dbReference type="RefSeq" id="WP_106001866.1">
    <property type="nucleotide sequence ID" value="NZ_CP027527.1"/>
</dbReference>
<dbReference type="GO" id="GO:0005886">
    <property type="term" value="C:plasma membrane"/>
    <property type="evidence" value="ECO:0007669"/>
    <property type="project" value="UniProtKB-SubCell"/>
</dbReference>
<dbReference type="Pfam" id="PF00691">
    <property type="entry name" value="OmpA"/>
    <property type="match status" value="1"/>
</dbReference>
<dbReference type="Pfam" id="PF13677">
    <property type="entry name" value="MotB_plug"/>
    <property type="match status" value="1"/>
</dbReference>
<dbReference type="CDD" id="cd07185">
    <property type="entry name" value="OmpA_C-like"/>
    <property type="match status" value="1"/>
</dbReference>
<keyword evidence="3" id="KW-1003">Cell membrane</keyword>
<dbReference type="Gene3D" id="3.30.1330.60">
    <property type="entry name" value="OmpA-like domain"/>
    <property type="match status" value="1"/>
</dbReference>
<dbReference type="SUPFAM" id="SSF103088">
    <property type="entry name" value="OmpA-like"/>
    <property type="match status" value="1"/>
</dbReference>
<dbReference type="InterPro" id="IPR025713">
    <property type="entry name" value="MotB-like_N_dom"/>
</dbReference>
<sequence>MSLFEKKQSQEVDSSWMETYGDMVTLLLCFFILLASISKVDSVIYEKVQSGMTSEIGKQPPQRPIENMRQELTQAAATVQGSDDAVDVGTDDRGVVMNLDAGAMFTPGSADIKPTMVPLLKELAGTLNQPRFDNYRLEIQGHTDSTPVKTAQFPSNFDLASARALATMRAFVSLGVAESKMIVAAYGQFAPRVPNTLEDGTPLPANQALNRRVAIHIYPR</sequence>
<evidence type="ECO:0000256" key="7">
    <source>
        <dbReference type="PROSITE-ProRule" id="PRU00473"/>
    </source>
</evidence>
<keyword evidence="6 7" id="KW-0472">Membrane</keyword>
<name>A4U1P3_9PROT</name>
<proteinExistence type="inferred from homology"/>
<keyword evidence="4" id="KW-0812">Transmembrane</keyword>
<evidence type="ECO:0000256" key="5">
    <source>
        <dbReference type="ARBA" id="ARBA00022989"/>
    </source>
</evidence>
<protein>
    <submittedName>
        <fullName evidence="9">OmpA/MotB</fullName>
    </submittedName>
</protein>
<evidence type="ECO:0000256" key="6">
    <source>
        <dbReference type="ARBA" id="ARBA00023136"/>
    </source>
</evidence>
<comment type="similarity">
    <text evidence="2">Belongs to the MotB family.</text>
</comment>
<dbReference type="InterPro" id="IPR006665">
    <property type="entry name" value="OmpA-like"/>
</dbReference>
<evidence type="ECO:0000256" key="3">
    <source>
        <dbReference type="ARBA" id="ARBA00022475"/>
    </source>
</evidence>
<accession>A4U1P3</accession>
<evidence type="ECO:0000259" key="8">
    <source>
        <dbReference type="PROSITE" id="PS51123"/>
    </source>
</evidence>
<evidence type="ECO:0000256" key="2">
    <source>
        <dbReference type="ARBA" id="ARBA00008914"/>
    </source>
</evidence>
<dbReference type="PANTHER" id="PTHR30329">
    <property type="entry name" value="STATOR ELEMENT OF FLAGELLAR MOTOR COMPLEX"/>
    <property type="match status" value="1"/>
</dbReference>
<keyword evidence="5" id="KW-1133">Transmembrane helix</keyword>
<dbReference type="InterPro" id="IPR036737">
    <property type="entry name" value="OmpA-like_sf"/>
</dbReference>
<evidence type="ECO:0000256" key="1">
    <source>
        <dbReference type="ARBA" id="ARBA00004162"/>
    </source>
</evidence>